<comment type="subcellular location">
    <subcellularLocation>
        <location evidence="1">Nucleus</location>
    </subcellularLocation>
</comment>
<dbReference type="InterPro" id="IPR017930">
    <property type="entry name" value="Myb_dom"/>
</dbReference>
<protein>
    <submittedName>
        <fullName evidence="6">Transcription factor myb106</fullName>
    </submittedName>
</protein>
<dbReference type="GO" id="GO:0005634">
    <property type="term" value="C:nucleus"/>
    <property type="evidence" value="ECO:0007669"/>
    <property type="project" value="UniProtKB-SubCell"/>
</dbReference>
<dbReference type="PANTHER" id="PTHR10641">
    <property type="entry name" value="MYB FAMILY TRANSCRIPTION FACTOR"/>
    <property type="match status" value="1"/>
</dbReference>
<evidence type="ECO:0000256" key="1">
    <source>
        <dbReference type="ARBA" id="ARBA00004123"/>
    </source>
</evidence>
<dbReference type="InterPro" id="IPR015495">
    <property type="entry name" value="Myb_TF_plants"/>
</dbReference>
<accession>A0AAW0M2A6</accession>
<feature type="domain" description="Myb-like" evidence="4">
    <location>
        <begin position="30"/>
        <end position="59"/>
    </location>
</feature>
<reference evidence="6" key="3">
    <citation type="submission" date="2023-07" db="EMBL/GenBank/DDBJ databases">
        <title>An improved reference 1 genome and first organelle genomes of Quercus suber.</title>
        <authorList>
            <consortium name="Genosuber Consortium"/>
            <person name="Usie A."/>
            <person name="Serra O."/>
            <person name="Barros P."/>
        </authorList>
    </citation>
    <scope>NUCLEOTIDE SEQUENCE</scope>
    <source>
        <strain evidence="6">HL8</strain>
        <tissue evidence="6">Leaves</tissue>
    </source>
</reference>
<reference evidence="6" key="1">
    <citation type="submission" date="2017-12" db="EMBL/GenBank/DDBJ databases">
        <authorList>
            <person name="Barbosa P."/>
            <person name="Usie A."/>
            <person name="Ramos A.M."/>
        </authorList>
    </citation>
    <scope>NUCLEOTIDE SEQUENCE</scope>
    <source>
        <strain evidence="6">HL8</strain>
        <tissue evidence="6">Leaves</tissue>
    </source>
</reference>
<dbReference type="PROSITE" id="PS51294">
    <property type="entry name" value="HTH_MYB"/>
    <property type="match status" value="1"/>
</dbReference>
<evidence type="ECO:0000259" key="4">
    <source>
        <dbReference type="PROSITE" id="PS50090"/>
    </source>
</evidence>
<sequence length="92" mass="10610">MGRTPYCDADGLKKGLRPEALNPHSTTWPLGHRCWRSLPKKAGLQRCGKSCRLRWNNYLKPGIKRGRFSLHFTGRQNHHSTSCSSRQQVKEH</sequence>
<dbReference type="GO" id="GO:0003677">
    <property type="term" value="F:DNA binding"/>
    <property type="evidence" value="ECO:0007669"/>
    <property type="project" value="UniProtKB-KW"/>
</dbReference>
<name>A0AAW0M2A6_QUESU</name>
<dbReference type="Gene3D" id="1.10.10.60">
    <property type="entry name" value="Homeodomain-like"/>
    <property type="match status" value="1"/>
</dbReference>
<gene>
    <name evidence="6" type="primary">MYB106_0</name>
    <name evidence="6" type="ORF">CFP56_020476</name>
</gene>
<dbReference type="SUPFAM" id="SSF46689">
    <property type="entry name" value="Homeodomain-like"/>
    <property type="match status" value="1"/>
</dbReference>
<dbReference type="InterPro" id="IPR009057">
    <property type="entry name" value="Homeodomain-like_sf"/>
</dbReference>
<evidence type="ECO:0000259" key="5">
    <source>
        <dbReference type="PROSITE" id="PS51294"/>
    </source>
</evidence>
<evidence type="ECO:0000313" key="6">
    <source>
        <dbReference type="EMBL" id="KAK7857008.1"/>
    </source>
</evidence>
<dbReference type="PANTHER" id="PTHR10641:SF1387">
    <property type="entry name" value="OS08G0486300 PROTEIN"/>
    <property type="match status" value="1"/>
</dbReference>
<organism evidence="6">
    <name type="scientific">Quercus suber</name>
    <name type="common">Cork oak</name>
    <dbReference type="NCBI Taxonomy" id="58331"/>
    <lineage>
        <taxon>Eukaryota</taxon>
        <taxon>Viridiplantae</taxon>
        <taxon>Streptophyta</taxon>
        <taxon>Embryophyta</taxon>
        <taxon>Tracheophyta</taxon>
        <taxon>Spermatophyta</taxon>
        <taxon>Magnoliopsida</taxon>
        <taxon>eudicotyledons</taxon>
        <taxon>Gunneridae</taxon>
        <taxon>Pentapetalae</taxon>
        <taxon>rosids</taxon>
        <taxon>fabids</taxon>
        <taxon>Fagales</taxon>
        <taxon>Fagaceae</taxon>
        <taxon>Quercus</taxon>
    </lineage>
</organism>
<reference evidence="6" key="2">
    <citation type="journal article" date="2018" name="Sci. Data">
        <title>The draft genome sequence of cork oak.</title>
        <authorList>
            <person name="Ramos A.M."/>
            <person name="Usie A."/>
            <person name="Barbosa P."/>
            <person name="Barros P.M."/>
            <person name="Capote T."/>
            <person name="Chaves I."/>
            <person name="Simoes F."/>
            <person name="Abreu I."/>
            <person name="Carrasquinho I."/>
            <person name="Faro C."/>
            <person name="Guimaraes J.B."/>
            <person name="Mendonca D."/>
            <person name="Nobrega F."/>
            <person name="Rodrigues L."/>
            <person name="Saibo N.J.M."/>
            <person name="Varela M.C."/>
            <person name="Egas C."/>
            <person name="Matos J."/>
            <person name="Miguel C.M."/>
            <person name="Oliveira M.M."/>
            <person name="Ricardo C.P."/>
            <person name="Goncalves S."/>
        </authorList>
    </citation>
    <scope>NUCLEOTIDE SEQUENCE [LARGE SCALE GENOMIC DNA]</scope>
    <source>
        <strain evidence="6">HL8</strain>
    </source>
</reference>
<dbReference type="PROSITE" id="PS50090">
    <property type="entry name" value="MYB_LIKE"/>
    <property type="match status" value="1"/>
</dbReference>
<dbReference type="EMBL" id="PKMF04000031">
    <property type="protein sequence ID" value="KAK7857008.1"/>
    <property type="molecule type" value="Genomic_DNA"/>
</dbReference>
<dbReference type="InterPro" id="IPR001005">
    <property type="entry name" value="SANT/Myb"/>
</dbReference>
<dbReference type="AlphaFoldDB" id="A0AAW0M2A6"/>
<dbReference type="Pfam" id="PF00249">
    <property type="entry name" value="Myb_DNA-binding"/>
    <property type="match status" value="1"/>
</dbReference>
<feature type="domain" description="HTH myb-type" evidence="5">
    <location>
        <begin position="30"/>
        <end position="63"/>
    </location>
</feature>
<keyword evidence="3" id="KW-0539">Nucleus</keyword>
<evidence type="ECO:0000256" key="3">
    <source>
        <dbReference type="ARBA" id="ARBA00023242"/>
    </source>
</evidence>
<keyword evidence="2" id="KW-0238">DNA-binding</keyword>
<evidence type="ECO:0000256" key="2">
    <source>
        <dbReference type="ARBA" id="ARBA00023125"/>
    </source>
</evidence>
<proteinExistence type="predicted"/>
<comment type="caution">
    <text evidence="6">The sequence shown here is derived from an EMBL/GenBank/DDBJ whole genome shotgun (WGS) entry which is preliminary data.</text>
</comment>
<dbReference type="CDD" id="cd00167">
    <property type="entry name" value="SANT"/>
    <property type="match status" value="1"/>
</dbReference>